<evidence type="ECO:0000313" key="1">
    <source>
        <dbReference type="EMBL" id="CAE4648230.1"/>
    </source>
</evidence>
<dbReference type="InterPro" id="IPR053159">
    <property type="entry name" value="Hybrid_Histidine_Kinase"/>
</dbReference>
<proteinExistence type="predicted"/>
<name>A0A7S4SK47_9STRA</name>
<reference evidence="1" key="1">
    <citation type="submission" date="2021-01" db="EMBL/GenBank/DDBJ databases">
        <authorList>
            <person name="Corre E."/>
            <person name="Pelletier E."/>
            <person name="Niang G."/>
            <person name="Scheremetjew M."/>
            <person name="Finn R."/>
            <person name="Kale V."/>
            <person name="Holt S."/>
            <person name="Cochrane G."/>
            <person name="Meng A."/>
            <person name="Brown T."/>
            <person name="Cohen L."/>
        </authorList>
    </citation>
    <scope>NUCLEOTIDE SEQUENCE</scope>
    <source>
        <strain evidence="1">GSO104</strain>
    </source>
</reference>
<accession>A0A7S4SK47</accession>
<dbReference type="EMBL" id="HBNS01047478">
    <property type="protein sequence ID" value="CAE4648230.1"/>
    <property type="molecule type" value="Transcribed_RNA"/>
</dbReference>
<dbReference type="InterPro" id="IPR011990">
    <property type="entry name" value="TPR-like_helical_dom_sf"/>
</dbReference>
<protein>
    <submittedName>
        <fullName evidence="1">Uncharacterized protein</fullName>
    </submittedName>
</protein>
<dbReference type="PANTHER" id="PTHR43642:SF1">
    <property type="entry name" value="HYBRID SIGNAL TRANSDUCTION HISTIDINE KINASE G"/>
    <property type="match status" value="1"/>
</dbReference>
<dbReference type="AlphaFoldDB" id="A0A7S4SK47"/>
<dbReference type="PANTHER" id="PTHR43642">
    <property type="entry name" value="HYBRID SIGNAL TRANSDUCTION HISTIDINE KINASE G"/>
    <property type="match status" value="1"/>
</dbReference>
<gene>
    <name evidence="1" type="ORF">DBRI00130_LOCUS36612</name>
</gene>
<sequence length="284" mass="32040">MHTCTNVQCIYVLGGADNFISGQLSLAAFKKHLKVFGEQMFEHKQMVFHHLLRPIEQAVSNLLFSTGEPLLLIGRDKEQECILNKAIEQNNSFLAAQIFIFGCVEAYIYGDYELAVNFAQKRHETGFDVPFYGMTDFFDCLSFLAMAHQSGDQKWILSANKSISNIDNFAKICPSNCEHKLLLLQAEMKSIMGEVEEASSKYELAISAAERNEFIHEQAIANERAAEFSLRNGDSSRAAHHYGEAQSLFLRWGAQRKVDDLLMSIALKWGAQRKVDDLLMSIAL</sequence>
<organism evidence="1">
    <name type="scientific">Ditylum brightwellii</name>
    <dbReference type="NCBI Taxonomy" id="49249"/>
    <lineage>
        <taxon>Eukaryota</taxon>
        <taxon>Sar</taxon>
        <taxon>Stramenopiles</taxon>
        <taxon>Ochrophyta</taxon>
        <taxon>Bacillariophyta</taxon>
        <taxon>Mediophyceae</taxon>
        <taxon>Lithodesmiophycidae</taxon>
        <taxon>Lithodesmiales</taxon>
        <taxon>Lithodesmiaceae</taxon>
        <taxon>Ditylum</taxon>
    </lineage>
</organism>
<dbReference type="SUPFAM" id="SSF48452">
    <property type="entry name" value="TPR-like"/>
    <property type="match status" value="1"/>
</dbReference>